<keyword evidence="4" id="KW-1003">Cell membrane</keyword>
<dbReference type="PANTHER" id="PTHR30413:SF8">
    <property type="entry name" value="TRANSPORT PERMEASE PROTEIN"/>
    <property type="match status" value="1"/>
</dbReference>
<keyword evidence="5 8" id="KW-0812">Transmembrane</keyword>
<dbReference type="PANTHER" id="PTHR30413">
    <property type="entry name" value="INNER MEMBRANE TRANSPORT PERMEASE"/>
    <property type="match status" value="1"/>
</dbReference>
<dbReference type="RefSeq" id="WP_106287587.1">
    <property type="nucleotide sequence ID" value="NZ_CAWNTC010000213.1"/>
</dbReference>
<keyword evidence="7 8" id="KW-0472">Membrane</keyword>
<evidence type="ECO:0000313" key="10">
    <source>
        <dbReference type="EMBL" id="PSB04132.1"/>
    </source>
</evidence>
<feature type="domain" description="ABC-2 type transporter transmembrane" evidence="9">
    <location>
        <begin position="42"/>
        <end position="242"/>
    </location>
</feature>
<evidence type="ECO:0000313" key="11">
    <source>
        <dbReference type="Proteomes" id="UP000238762"/>
    </source>
</evidence>
<evidence type="ECO:0000259" key="9">
    <source>
        <dbReference type="Pfam" id="PF01061"/>
    </source>
</evidence>
<feature type="transmembrane region" description="Helical" evidence="8">
    <location>
        <begin position="256"/>
        <end position="279"/>
    </location>
</feature>
<keyword evidence="3" id="KW-0813">Transport</keyword>
<dbReference type="EMBL" id="PVWJ01000017">
    <property type="protein sequence ID" value="PSB04132.1"/>
    <property type="molecule type" value="Genomic_DNA"/>
</dbReference>
<evidence type="ECO:0000256" key="3">
    <source>
        <dbReference type="ARBA" id="ARBA00022448"/>
    </source>
</evidence>
<keyword evidence="11" id="KW-1185">Reference proteome</keyword>
<feature type="transmembrane region" description="Helical" evidence="8">
    <location>
        <begin position="166"/>
        <end position="190"/>
    </location>
</feature>
<dbReference type="GO" id="GO:0015920">
    <property type="term" value="P:lipopolysaccharide transport"/>
    <property type="evidence" value="ECO:0007669"/>
    <property type="project" value="TreeGrafter"/>
</dbReference>
<dbReference type="AlphaFoldDB" id="A0A2T1C772"/>
<organism evidence="10 11">
    <name type="scientific">Merismopedia glauca CCAP 1448/3</name>
    <dbReference type="NCBI Taxonomy" id="1296344"/>
    <lineage>
        <taxon>Bacteria</taxon>
        <taxon>Bacillati</taxon>
        <taxon>Cyanobacteriota</taxon>
        <taxon>Cyanophyceae</taxon>
        <taxon>Synechococcales</taxon>
        <taxon>Merismopediaceae</taxon>
        <taxon>Merismopedia</taxon>
    </lineage>
</organism>
<dbReference type="InterPro" id="IPR013525">
    <property type="entry name" value="ABC2_TM"/>
</dbReference>
<reference evidence="10 11" key="2">
    <citation type="submission" date="2018-03" db="EMBL/GenBank/DDBJ databases">
        <title>The ancient ancestry and fast evolution of plastids.</title>
        <authorList>
            <person name="Moore K.R."/>
            <person name="Magnabosco C."/>
            <person name="Momper L."/>
            <person name="Gold D.A."/>
            <person name="Bosak T."/>
            <person name="Fournier G.P."/>
        </authorList>
    </citation>
    <scope>NUCLEOTIDE SEQUENCE [LARGE SCALE GENOMIC DNA]</scope>
    <source>
        <strain evidence="10 11">CCAP 1448/3</strain>
    </source>
</reference>
<name>A0A2T1C772_9CYAN</name>
<dbReference type="GO" id="GO:0005886">
    <property type="term" value="C:plasma membrane"/>
    <property type="evidence" value="ECO:0007669"/>
    <property type="project" value="UniProtKB-SubCell"/>
</dbReference>
<accession>A0A2T1C772</accession>
<evidence type="ECO:0000256" key="6">
    <source>
        <dbReference type="ARBA" id="ARBA00022989"/>
    </source>
</evidence>
<comment type="subcellular location">
    <subcellularLocation>
        <location evidence="1">Cell inner membrane</location>
        <topology evidence="1">Multi-pass membrane protein</topology>
    </subcellularLocation>
</comment>
<evidence type="ECO:0000256" key="4">
    <source>
        <dbReference type="ARBA" id="ARBA00022475"/>
    </source>
</evidence>
<dbReference type="OrthoDB" id="9794365at2"/>
<evidence type="ECO:0000256" key="8">
    <source>
        <dbReference type="SAM" id="Phobius"/>
    </source>
</evidence>
<reference evidence="10 11" key="1">
    <citation type="submission" date="2018-02" db="EMBL/GenBank/DDBJ databases">
        <authorList>
            <person name="Cohen D.B."/>
            <person name="Kent A.D."/>
        </authorList>
    </citation>
    <scope>NUCLEOTIDE SEQUENCE [LARGE SCALE GENOMIC DNA]</scope>
    <source>
        <strain evidence="10 11">CCAP 1448/3</strain>
    </source>
</reference>
<dbReference type="Proteomes" id="UP000238762">
    <property type="component" value="Unassembled WGS sequence"/>
</dbReference>
<protein>
    <submittedName>
        <fullName evidence="10">Polysialic acid transporter</fullName>
    </submittedName>
</protein>
<gene>
    <name evidence="10" type="ORF">C7B64_05170</name>
</gene>
<comment type="caution">
    <text evidence="10">The sequence shown here is derived from an EMBL/GenBank/DDBJ whole genome shotgun (WGS) entry which is preliminary data.</text>
</comment>
<dbReference type="GO" id="GO:0140359">
    <property type="term" value="F:ABC-type transporter activity"/>
    <property type="evidence" value="ECO:0007669"/>
    <property type="project" value="InterPro"/>
</dbReference>
<comment type="similarity">
    <text evidence="2">Belongs to the ABC-2 integral membrane protein family.</text>
</comment>
<feature type="transmembrane region" description="Helical" evidence="8">
    <location>
        <begin position="202"/>
        <end position="220"/>
    </location>
</feature>
<feature type="transmembrane region" description="Helical" evidence="8">
    <location>
        <begin position="142"/>
        <end position="160"/>
    </location>
</feature>
<evidence type="ECO:0000256" key="5">
    <source>
        <dbReference type="ARBA" id="ARBA00022692"/>
    </source>
</evidence>
<evidence type="ECO:0000256" key="7">
    <source>
        <dbReference type="ARBA" id="ARBA00023136"/>
    </source>
</evidence>
<keyword evidence="6 8" id="KW-1133">Transmembrane helix</keyword>
<evidence type="ECO:0000256" key="1">
    <source>
        <dbReference type="ARBA" id="ARBA00004429"/>
    </source>
</evidence>
<sequence length="287" mass="31971">MSTKSQRDRLEVIYTPDSRIHHPLQLFQEMYRDLLAARELAWRLLFRNIKAQYQQSFLGIAWALIPPALTAGGFAFANHTGLLNIGQTEIPYPAYVMLGTTLWQTFLEAFNGPQIAINTSRTLLSQVKFPHEAIILSQVGQILFNLTIKLLFVVILFLVFHVQVSWTVILVPFSLIGLVALGISLGLLLVPITNLIQDISRTLEIVMLGWFFITPVAYPVPTHGILSVLVGFNPVTPLLVTTRELMTTGVVSSPSAFFALSILSLFGLGIGWVVFRLAIPFLVERIS</sequence>
<dbReference type="Pfam" id="PF01061">
    <property type="entry name" value="ABC2_membrane"/>
    <property type="match status" value="1"/>
</dbReference>
<evidence type="ECO:0000256" key="2">
    <source>
        <dbReference type="ARBA" id="ARBA00007783"/>
    </source>
</evidence>
<proteinExistence type="inferred from homology"/>